<dbReference type="Proteomes" id="UP001501759">
    <property type="component" value="Unassembled WGS sequence"/>
</dbReference>
<dbReference type="Pfam" id="PF19816">
    <property type="entry name" value="DUF6299"/>
    <property type="match status" value="1"/>
</dbReference>
<keyword evidence="4" id="KW-1185">Reference proteome</keyword>
<reference evidence="4" key="1">
    <citation type="journal article" date="2019" name="Int. J. Syst. Evol. Microbiol.">
        <title>The Global Catalogue of Microorganisms (GCM) 10K type strain sequencing project: providing services to taxonomists for standard genome sequencing and annotation.</title>
        <authorList>
            <consortium name="The Broad Institute Genomics Platform"/>
            <consortium name="The Broad Institute Genome Sequencing Center for Infectious Disease"/>
            <person name="Wu L."/>
            <person name="Ma J."/>
        </authorList>
    </citation>
    <scope>NUCLEOTIDE SEQUENCE [LARGE SCALE GENOMIC DNA]</scope>
    <source>
        <strain evidence="4">JCM 18409</strain>
    </source>
</reference>
<protein>
    <submittedName>
        <fullName evidence="3">DUF6299 family protein</fullName>
    </submittedName>
</protein>
<evidence type="ECO:0000313" key="4">
    <source>
        <dbReference type="Proteomes" id="UP001501759"/>
    </source>
</evidence>
<gene>
    <name evidence="3" type="ORF">GCM10023335_32180</name>
</gene>
<accession>A0ABP9IX06</accession>
<dbReference type="EMBL" id="BAABKB010000009">
    <property type="protein sequence ID" value="GAA5011220.1"/>
    <property type="molecule type" value="Genomic_DNA"/>
</dbReference>
<proteinExistence type="predicted"/>
<evidence type="ECO:0000259" key="2">
    <source>
        <dbReference type="Pfam" id="PF19816"/>
    </source>
</evidence>
<evidence type="ECO:0000256" key="1">
    <source>
        <dbReference type="SAM" id="SignalP"/>
    </source>
</evidence>
<dbReference type="RefSeq" id="WP_345648381.1">
    <property type="nucleotide sequence ID" value="NZ_BAABKB010000009.1"/>
</dbReference>
<name>A0ABP9IX06_9ACTN</name>
<feature type="chain" id="PRO_5046652616" evidence="1">
    <location>
        <begin position="28"/>
        <end position="146"/>
    </location>
</feature>
<sequence length="146" mass="14545">MSLRHAVATAAGAALLLLAAPSAPALSAPAHSTPGDELTVDATGSVAADGTITLSGTYRCASSTGPVFVSSAVSQGDSEVQHGIGGTAAVCDGVQHRWTNSEKREPGTLVPGPAHVAATLMELSSGPLPLPIFHAILEQDITVVAD</sequence>
<keyword evidence="1" id="KW-0732">Signal</keyword>
<feature type="signal peptide" evidence="1">
    <location>
        <begin position="1"/>
        <end position="27"/>
    </location>
</feature>
<dbReference type="InterPro" id="IPR046266">
    <property type="entry name" value="DUF6299"/>
</dbReference>
<comment type="caution">
    <text evidence="3">The sequence shown here is derived from an EMBL/GenBank/DDBJ whole genome shotgun (WGS) entry which is preliminary data.</text>
</comment>
<feature type="domain" description="DUF6299" evidence="2">
    <location>
        <begin position="35"/>
        <end position="145"/>
    </location>
</feature>
<evidence type="ECO:0000313" key="3">
    <source>
        <dbReference type="EMBL" id="GAA5011220.1"/>
    </source>
</evidence>
<organism evidence="3 4">
    <name type="scientific">Streptomyces siamensis</name>
    <dbReference type="NCBI Taxonomy" id="1274986"/>
    <lineage>
        <taxon>Bacteria</taxon>
        <taxon>Bacillati</taxon>
        <taxon>Actinomycetota</taxon>
        <taxon>Actinomycetes</taxon>
        <taxon>Kitasatosporales</taxon>
        <taxon>Streptomycetaceae</taxon>
        <taxon>Streptomyces</taxon>
    </lineage>
</organism>